<dbReference type="PROSITE" id="PS51257">
    <property type="entry name" value="PROKAR_LIPOPROTEIN"/>
    <property type="match status" value="1"/>
</dbReference>
<feature type="signal peptide" evidence="1">
    <location>
        <begin position="1"/>
        <end position="22"/>
    </location>
</feature>
<dbReference type="EMBL" id="JAVDYC010000001">
    <property type="protein sequence ID" value="MDR7327541.1"/>
    <property type="molecule type" value="Genomic_DNA"/>
</dbReference>
<evidence type="ECO:0008006" key="4">
    <source>
        <dbReference type="Google" id="ProtNLM"/>
    </source>
</evidence>
<sequence>MRRAQILTATIVMMTVSACGSADPQPAVTPSATVATSPPTAIATSAAGPVSSIAAEAGTACELAAEAPRTGEAIDIDEQAIKAIIDNAGKSGIESIAQAGTQVQTRYAAWLGAPIGDESANALDDLLDAVAVLNGACIDAAVPAS</sequence>
<protein>
    <recommendedName>
        <fullName evidence="4">Lipoprotein</fullName>
    </recommendedName>
</protein>
<reference evidence="2 3" key="1">
    <citation type="submission" date="2023-07" db="EMBL/GenBank/DDBJ databases">
        <title>Sequencing the genomes of 1000 actinobacteria strains.</title>
        <authorList>
            <person name="Klenk H.-P."/>
        </authorList>
    </citation>
    <scope>NUCLEOTIDE SEQUENCE [LARGE SCALE GENOMIC DNA]</scope>
    <source>
        <strain evidence="2 3">DSM 44711</strain>
    </source>
</reference>
<keyword evidence="1" id="KW-0732">Signal</keyword>
<proteinExistence type="predicted"/>
<feature type="chain" id="PRO_5041982224" description="Lipoprotein" evidence="1">
    <location>
        <begin position="23"/>
        <end position="145"/>
    </location>
</feature>
<dbReference type="Proteomes" id="UP001183629">
    <property type="component" value="Unassembled WGS sequence"/>
</dbReference>
<accession>A0AAE3ZX98</accession>
<keyword evidence="3" id="KW-1185">Reference proteome</keyword>
<evidence type="ECO:0000256" key="1">
    <source>
        <dbReference type="SAM" id="SignalP"/>
    </source>
</evidence>
<comment type="caution">
    <text evidence="2">The sequence shown here is derived from an EMBL/GenBank/DDBJ whole genome shotgun (WGS) entry which is preliminary data.</text>
</comment>
<evidence type="ECO:0000313" key="3">
    <source>
        <dbReference type="Proteomes" id="UP001183629"/>
    </source>
</evidence>
<dbReference type="RefSeq" id="WP_310424933.1">
    <property type="nucleotide sequence ID" value="NZ_JAVDYC010000001.1"/>
</dbReference>
<evidence type="ECO:0000313" key="2">
    <source>
        <dbReference type="EMBL" id="MDR7327541.1"/>
    </source>
</evidence>
<name>A0AAE3ZX98_9ACTN</name>
<dbReference type="AlphaFoldDB" id="A0AAE3ZX98"/>
<organism evidence="2 3">
    <name type="scientific">Catenuloplanes niger</name>
    <dbReference type="NCBI Taxonomy" id="587534"/>
    <lineage>
        <taxon>Bacteria</taxon>
        <taxon>Bacillati</taxon>
        <taxon>Actinomycetota</taxon>
        <taxon>Actinomycetes</taxon>
        <taxon>Micromonosporales</taxon>
        <taxon>Micromonosporaceae</taxon>
        <taxon>Catenuloplanes</taxon>
    </lineage>
</organism>
<gene>
    <name evidence="2" type="ORF">J2S44_007791</name>
</gene>